<dbReference type="OrthoDB" id="6079657at2"/>
<organism evidence="3 4">
    <name type="scientific">Alcanivorax nanhaiticus</name>
    <dbReference type="NCBI Taxonomy" id="1177154"/>
    <lineage>
        <taxon>Bacteria</taxon>
        <taxon>Pseudomonadati</taxon>
        <taxon>Pseudomonadota</taxon>
        <taxon>Gammaproteobacteria</taxon>
        <taxon>Oceanospirillales</taxon>
        <taxon>Alcanivoracaceae</taxon>
        <taxon>Alcanivorax</taxon>
    </lineage>
</organism>
<dbReference type="STRING" id="1177154.Y5S_02068"/>
<dbReference type="AlphaFoldDB" id="A0A095SJF7"/>
<evidence type="ECO:0008006" key="5">
    <source>
        <dbReference type="Google" id="ProtNLM"/>
    </source>
</evidence>
<feature type="compositionally biased region" description="Basic and acidic residues" evidence="1">
    <location>
        <begin position="28"/>
        <end position="49"/>
    </location>
</feature>
<dbReference type="EMBL" id="ARXV01000007">
    <property type="protein sequence ID" value="KGD64702.1"/>
    <property type="molecule type" value="Genomic_DNA"/>
</dbReference>
<sequence length="76" mass="7981">MRIFGKAALAAIFASTALLAACDSSDGPVEKAGEKVDEAVESMDPKGPMEEMGEDLDNAVDNAEESMDNMKDAAEQ</sequence>
<reference evidence="3 4" key="1">
    <citation type="submission" date="2012-09" db="EMBL/GenBank/DDBJ databases">
        <title>Genome Sequence of alkane-degrading Bacterium Alcanivorax sp. 19-m-6.</title>
        <authorList>
            <person name="Lai Q."/>
            <person name="Shao Z."/>
        </authorList>
    </citation>
    <scope>NUCLEOTIDE SEQUENCE [LARGE SCALE GENOMIC DNA]</scope>
    <source>
        <strain evidence="3 4">19-m-6</strain>
    </source>
</reference>
<dbReference type="Proteomes" id="UP000029444">
    <property type="component" value="Unassembled WGS sequence"/>
</dbReference>
<dbReference type="PROSITE" id="PS51257">
    <property type="entry name" value="PROKAR_LIPOPROTEIN"/>
    <property type="match status" value="1"/>
</dbReference>
<keyword evidence="2" id="KW-0732">Signal</keyword>
<feature type="chain" id="PRO_5001918045" description="Lipoprotein" evidence="2">
    <location>
        <begin position="21"/>
        <end position="76"/>
    </location>
</feature>
<name>A0A095SJF7_9GAMM</name>
<dbReference type="RefSeq" id="WP_035232806.1">
    <property type="nucleotide sequence ID" value="NZ_ARXV01000007.1"/>
</dbReference>
<feature type="compositionally biased region" description="Acidic residues" evidence="1">
    <location>
        <begin position="51"/>
        <end position="67"/>
    </location>
</feature>
<evidence type="ECO:0000256" key="1">
    <source>
        <dbReference type="SAM" id="MobiDB-lite"/>
    </source>
</evidence>
<comment type="caution">
    <text evidence="3">The sequence shown here is derived from an EMBL/GenBank/DDBJ whole genome shotgun (WGS) entry which is preliminary data.</text>
</comment>
<evidence type="ECO:0000313" key="3">
    <source>
        <dbReference type="EMBL" id="KGD64702.1"/>
    </source>
</evidence>
<gene>
    <name evidence="3" type="ORF">Y5S_02068</name>
</gene>
<dbReference type="PATRIC" id="fig|1177154.3.peg.2103"/>
<proteinExistence type="predicted"/>
<evidence type="ECO:0000256" key="2">
    <source>
        <dbReference type="SAM" id="SignalP"/>
    </source>
</evidence>
<evidence type="ECO:0000313" key="4">
    <source>
        <dbReference type="Proteomes" id="UP000029444"/>
    </source>
</evidence>
<feature type="signal peptide" evidence="2">
    <location>
        <begin position="1"/>
        <end position="20"/>
    </location>
</feature>
<feature type="region of interest" description="Disordered" evidence="1">
    <location>
        <begin position="24"/>
        <end position="76"/>
    </location>
</feature>
<protein>
    <recommendedName>
        <fullName evidence="5">Lipoprotein</fullName>
    </recommendedName>
</protein>
<accession>A0A095SJF7</accession>
<keyword evidence="4" id="KW-1185">Reference proteome</keyword>